<comment type="caution">
    <text evidence="1">The sequence shown here is derived from an EMBL/GenBank/DDBJ whole genome shotgun (WGS) entry which is preliminary data.</text>
</comment>
<dbReference type="EMBL" id="CAJOAX010001011">
    <property type="protein sequence ID" value="CAF3676294.1"/>
    <property type="molecule type" value="Genomic_DNA"/>
</dbReference>
<dbReference type="OrthoDB" id="10044630at2759"/>
<organism evidence="1 3">
    <name type="scientific">Rotaria sordida</name>
    <dbReference type="NCBI Taxonomy" id="392033"/>
    <lineage>
        <taxon>Eukaryota</taxon>
        <taxon>Metazoa</taxon>
        <taxon>Spiralia</taxon>
        <taxon>Gnathifera</taxon>
        <taxon>Rotifera</taxon>
        <taxon>Eurotatoria</taxon>
        <taxon>Bdelloidea</taxon>
        <taxon>Philodinida</taxon>
        <taxon>Philodinidae</taxon>
        <taxon>Rotaria</taxon>
    </lineage>
</organism>
<reference evidence="1" key="1">
    <citation type="submission" date="2021-02" db="EMBL/GenBank/DDBJ databases">
        <authorList>
            <person name="Nowell W R."/>
        </authorList>
    </citation>
    <scope>NUCLEOTIDE SEQUENCE</scope>
</reference>
<sequence>MLNNAINGVLTKSKVGSKPFQHRIFNDMIKRNQYYEDVEKTKYRLEKSAPNVQDVNHTNIKRVKTKKVDQRKVNHVLPEPRDLNRRYKQELSYLQSDKHDNERGLIHLNSDPIKISSRPSINQSSLVYQNKNSSLNHKQRLSSISEENSLIRIIEKSPSVFGCSSLINQSQTSRNHIIPIHERSSMNKINSSQQHDRWLRKYSFQQNIAKTSDDRFFLQQRSHLNNQQKRLIEQKLKEFLY</sequence>
<gene>
    <name evidence="2" type="ORF">OTI717_LOCUS10913</name>
    <name evidence="1" type="ORF">RFH988_LOCUS11867</name>
</gene>
<dbReference type="AlphaFoldDB" id="A0A814DHQ5"/>
<evidence type="ECO:0000313" key="2">
    <source>
        <dbReference type="EMBL" id="CAF3676294.1"/>
    </source>
</evidence>
<evidence type="ECO:0000313" key="3">
    <source>
        <dbReference type="Proteomes" id="UP000663882"/>
    </source>
</evidence>
<dbReference type="Proteomes" id="UP000663882">
    <property type="component" value="Unassembled WGS sequence"/>
</dbReference>
<proteinExistence type="predicted"/>
<dbReference type="Proteomes" id="UP000663823">
    <property type="component" value="Unassembled WGS sequence"/>
</dbReference>
<protein>
    <submittedName>
        <fullName evidence="1">Uncharacterized protein</fullName>
    </submittedName>
</protein>
<accession>A0A814DHQ5</accession>
<dbReference type="EMBL" id="CAJNOO010000480">
    <property type="protein sequence ID" value="CAF0955607.1"/>
    <property type="molecule type" value="Genomic_DNA"/>
</dbReference>
<evidence type="ECO:0000313" key="1">
    <source>
        <dbReference type="EMBL" id="CAF0955607.1"/>
    </source>
</evidence>
<name>A0A814DHQ5_9BILA</name>